<sequence length="178" mass="20660">MLCWQSKKKQVKSLDVIKMKGLNNNYTAYKAFYFNEEGTCTFSAVKFIHDKNKIGGIVYKVLTVTRLPQQGAALRALVHISLIAYKVCLFLDCTLFSGDILQALKDIKYLHYESSKPRYETVRLAQQHVALKQPWTCWMKHWNLMTHPDGHPQARYLKMKLRQVLVTFQLLTCCLSLT</sequence>
<protein>
    <submittedName>
        <fullName evidence="1">Uncharacterized protein</fullName>
    </submittedName>
</protein>
<keyword evidence="2" id="KW-1185">Reference proteome</keyword>
<accession>A0AAV4AS42</accession>
<name>A0AAV4AS42_9GAST</name>
<dbReference type="Proteomes" id="UP000735302">
    <property type="component" value="Unassembled WGS sequence"/>
</dbReference>
<evidence type="ECO:0000313" key="1">
    <source>
        <dbReference type="EMBL" id="GFO09633.1"/>
    </source>
</evidence>
<dbReference type="AlphaFoldDB" id="A0AAV4AS42"/>
<reference evidence="1 2" key="1">
    <citation type="journal article" date="2021" name="Elife">
        <title>Chloroplast acquisition without the gene transfer in kleptoplastic sea slugs, Plakobranchus ocellatus.</title>
        <authorList>
            <person name="Maeda T."/>
            <person name="Takahashi S."/>
            <person name="Yoshida T."/>
            <person name="Shimamura S."/>
            <person name="Takaki Y."/>
            <person name="Nagai Y."/>
            <person name="Toyoda A."/>
            <person name="Suzuki Y."/>
            <person name="Arimoto A."/>
            <person name="Ishii H."/>
            <person name="Satoh N."/>
            <person name="Nishiyama T."/>
            <person name="Hasebe M."/>
            <person name="Maruyama T."/>
            <person name="Minagawa J."/>
            <person name="Obokata J."/>
            <person name="Shigenobu S."/>
        </authorList>
    </citation>
    <scope>NUCLEOTIDE SEQUENCE [LARGE SCALE GENOMIC DNA]</scope>
</reference>
<gene>
    <name evidence="1" type="ORF">PoB_003613800</name>
</gene>
<comment type="caution">
    <text evidence="1">The sequence shown here is derived from an EMBL/GenBank/DDBJ whole genome shotgun (WGS) entry which is preliminary data.</text>
</comment>
<dbReference type="EMBL" id="BLXT01004113">
    <property type="protein sequence ID" value="GFO09633.1"/>
    <property type="molecule type" value="Genomic_DNA"/>
</dbReference>
<proteinExistence type="predicted"/>
<evidence type="ECO:0000313" key="2">
    <source>
        <dbReference type="Proteomes" id="UP000735302"/>
    </source>
</evidence>
<organism evidence="1 2">
    <name type="scientific">Plakobranchus ocellatus</name>
    <dbReference type="NCBI Taxonomy" id="259542"/>
    <lineage>
        <taxon>Eukaryota</taxon>
        <taxon>Metazoa</taxon>
        <taxon>Spiralia</taxon>
        <taxon>Lophotrochozoa</taxon>
        <taxon>Mollusca</taxon>
        <taxon>Gastropoda</taxon>
        <taxon>Heterobranchia</taxon>
        <taxon>Euthyneura</taxon>
        <taxon>Panpulmonata</taxon>
        <taxon>Sacoglossa</taxon>
        <taxon>Placobranchoidea</taxon>
        <taxon>Plakobranchidae</taxon>
        <taxon>Plakobranchus</taxon>
    </lineage>
</organism>